<protein>
    <recommendedName>
        <fullName evidence="1">PWWP domain-containing protein</fullName>
    </recommendedName>
</protein>
<dbReference type="SUPFAM" id="SSF63748">
    <property type="entry name" value="Tudor/PWWP/MBT"/>
    <property type="match status" value="1"/>
</dbReference>
<dbReference type="PANTHER" id="PTHR12550:SF70">
    <property type="entry name" value="JIL-1 ANCHORING AND STABILIZING PROTEIN, ISOFORM A"/>
    <property type="match status" value="1"/>
</dbReference>
<accession>A0A176VT99</accession>
<dbReference type="EMBL" id="LVLJ01002860">
    <property type="protein sequence ID" value="OAE23335.1"/>
    <property type="molecule type" value="Genomic_DNA"/>
</dbReference>
<reference evidence="2" key="1">
    <citation type="submission" date="2016-03" db="EMBL/GenBank/DDBJ databases">
        <title>Mechanisms controlling the formation of the plant cell surface in tip-growing cells are functionally conserved among land plants.</title>
        <authorList>
            <person name="Honkanen S."/>
            <person name="Jones V.A."/>
            <person name="Morieri G."/>
            <person name="Champion C."/>
            <person name="Hetherington A.J."/>
            <person name="Kelly S."/>
            <person name="Saint-Marcoux D."/>
            <person name="Proust H."/>
            <person name="Prescott H."/>
            <person name="Dolan L."/>
        </authorList>
    </citation>
    <scope>NUCLEOTIDE SEQUENCE [LARGE SCALE GENOMIC DNA]</scope>
    <source>
        <tissue evidence="2">Whole gametophyte</tissue>
    </source>
</reference>
<sequence>MRPDQQSKAVQTSPVKGLDLRSCGRVFDYKSLEGHEDYDNQHHEFREQDLVVVRLKDNPAWPARVRKAEDFGLFTIPDTTFVSCFGTKEVRFCRNNEVMPITPSTKTFLKDKLSHESTRGKYRQAIEEFLDNESNAASDLLGDESGSGASTSTKRVRRVQDLFQSGHDDPSNSHITNKSLDDSLKQARAVFLCPGRKQRRLEDILASQKLRGSCEPDVQPASRLKNRKELVKTSDCPQRKLEASKMKRKVEALKIETCAPTFREKSRIQQLIPASKVEKSEFALRKSNRCQKLKIFDELVAFAARHASFSVLICNLRGELKNSTEAQKGSRLYMTRTLYDLEKDGPQEIWFAKYMNSDYSFAVAGTLLRSESGHSDGERVKKQLHSERKLRLSHPCDGSSHDDQCEAHIVMLVDNQILNLKWCESFTSFTVIPMEHRDPTYVVKETLEPR</sequence>
<name>A0A176VT99_MARPO</name>
<evidence type="ECO:0000313" key="3">
    <source>
        <dbReference type="Proteomes" id="UP000077202"/>
    </source>
</evidence>
<evidence type="ECO:0000259" key="1">
    <source>
        <dbReference type="Pfam" id="PF00855"/>
    </source>
</evidence>
<organism evidence="2 3">
    <name type="scientific">Marchantia polymorpha subsp. ruderalis</name>
    <dbReference type="NCBI Taxonomy" id="1480154"/>
    <lineage>
        <taxon>Eukaryota</taxon>
        <taxon>Viridiplantae</taxon>
        <taxon>Streptophyta</taxon>
        <taxon>Embryophyta</taxon>
        <taxon>Marchantiophyta</taxon>
        <taxon>Marchantiopsida</taxon>
        <taxon>Marchantiidae</taxon>
        <taxon>Marchantiales</taxon>
        <taxon>Marchantiaceae</taxon>
        <taxon>Marchantia</taxon>
    </lineage>
</organism>
<evidence type="ECO:0000313" key="2">
    <source>
        <dbReference type="EMBL" id="OAE23335.1"/>
    </source>
</evidence>
<proteinExistence type="predicted"/>
<keyword evidence="3" id="KW-1185">Reference proteome</keyword>
<dbReference type="AlphaFoldDB" id="A0A176VT99"/>
<dbReference type="Gene3D" id="2.30.30.140">
    <property type="match status" value="1"/>
</dbReference>
<comment type="caution">
    <text evidence="2">The sequence shown here is derived from an EMBL/GenBank/DDBJ whole genome shotgun (WGS) entry which is preliminary data.</text>
</comment>
<dbReference type="InterPro" id="IPR000313">
    <property type="entry name" value="PWWP_dom"/>
</dbReference>
<dbReference type="PANTHER" id="PTHR12550">
    <property type="entry name" value="HEPATOMA-DERIVED GROWTH FACTOR-RELATED"/>
    <property type="match status" value="1"/>
</dbReference>
<gene>
    <name evidence="2" type="ORF">AXG93_2053s1060</name>
</gene>
<dbReference type="Proteomes" id="UP000077202">
    <property type="component" value="Unassembled WGS sequence"/>
</dbReference>
<feature type="domain" description="PWWP" evidence="1">
    <location>
        <begin position="49"/>
        <end position="131"/>
    </location>
</feature>
<dbReference type="Pfam" id="PF00855">
    <property type="entry name" value="PWWP"/>
    <property type="match status" value="1"/>
</dbReference>